<dbReference type="PANTHER" id="PTHR43133">
    <property type="entry name" value="RNA POLYMERASE ECF-TYPE SIGMA FACTO"/>
    <property type="match status" value="1"/>
</dbReference>
<keyword evidence="6" id="KW-0808">Transferase</keyword>
<dbReference type="PANTHER" id="PTHR43133:SF64">
    <property type="entry name" value="ECF SIGMA FACTOR"/>
    <property type="match status" value="1"/>
</dbReference>
<keyword evidence="6" id="KW-0548">Nucleotidyltransferase</keyword>
<evidence type="ECO:0000313" key="7">
    <source>
        <dbReference type="Proteomes" id="UP000282106"/>
    </source>
</evidence>
<dbReference type="Pfam" id="PF08281">
    <property type="entry name" value="Sigma70_r4_2"/>
    <property type="match status" value="1"/>
</dbReference>
<evidence type="ECO:0000256" key="4">
    <source>
        <dbReference type="ARBA" id="ARBA00023163"/>
    </source>
</evidence>
<reference evidence="6 7" key="1">
    <citation type="submission" date="2018-10" db="EMBL/GenBank/DDBJ databases">
        <authorList>
            <person name="Chen W.-M."/>
        </authorList>
    </citation>
    <scope>NUCLEOTIDE SEQUENCE [LARGE SCALE GENOMIC DNA]</scope>
    <source>
        <strain evidence="6 7">THS-13</strain>
    </source>
</reference>
<accession>A0A3N0VJX4</accession>
<protein>
    <submittedName>
        <fullName evidence="6">RNA polymerase sigma factor</fullName>
        <ecNumber evidence="6">2.7.7.6</ecNumber>
    </submittedName>
</protein>
<dbReference type="NCBIfam" id="TIGR02937">
    <property type="entry name" value="sigma70-ECF"/>
    <property type="match status" value="1"/>
</dbReference>
<dbReference type="EC" id="2.7.7.6" evidence="6"/>
<evidence type="ECO:0000259" key="5">
    <source>
        <dbReference type="Pfam" id="PF08281"/>
    </source>
</evidence>
<keyword evidence="3" id="KW-0731">Sigma factor</keyword>
<organism evidence="6 7">
    <name type="scientific">Stagnimonas aquatica</name>
    <dbReference type="NCBI Taxonomy" id="2689987"/>
    <lineage>
        <taxon>Bacteria</taxon>
        <taxon>Pseudomonadati</taxon>
        <taxon>Pseudomonadota</taxon>
        <taxon>Gammaproteobacteria</taxon>
        <taxon>Nevskiales</taxon>
        <taxon>Nevskiaceae</taxon>
        <taxon>Stagnimonas</taxon>
    </lineage>
</organism>
<dbReference type="NCBIfam" id="NF006550">
    <property type="entry name" value="PRK09047.1"/>
    <property type="match status" value="1"/>
</dbReference>
<sequence>MKRATASTRAWISAASARKPGWTARATGWCSVQTVVPTAATAIDARVTASARSRTSTLASFLAGVERRALRIAQLGTGGDADEALDCVQESMIQLARHYADHDPAEWPPLFYRILDNRLRKWRYKQLLRGRWLGQRQFDNEDEEESALERLPAPESERPETLVAGAQVRQRLRRALQNLPHRQRQAFLLRHWEGLSTSETAQAMACSEGSVKTHLSRAISALQSLLAQEGLQA</sequence>
<dbReference type="EMBL" id="RJVO01000001">
    <property type="protein sequence ID" value="ROH93064.1"/>
    <property type="molecule type" value="Genomic_DNA"/>
</dbReference>
<dbReference type="InterPro" id="IPR039425">
    <property type="entry name" value="RNA_pol_sigma-70-like"/>
</dbReference>
<dbReference type="InterPro" id="IPR014284">
    <property type="entry name" value="RNA_pol_sigma-70_dom"/>
</dbReference>
<evidence type="ECO:0000313" key="6">
    <source>
        <dbReference type="EMBL" id="ROH93064.1"/>
    </source>
</evidence>
<keyword evidence="2" id="KW-0805">Transcription regulation</keyword>
<proteinExistence type="inferred from homology"/>
<dbReference type="SUPFAM" id="SSF88659">
    <property type="entry name" value="Sigma3 and sigma4 domains of RNA polymerase sigma factors"/>
    <property type="match status" value="1"/>
</dbReference>
<keyword evidence="4" id="KW-0804">Transcription</keyword>
<dbReference type="CDD" id="cd06171">
    <property type="entry name" value="Sigma70_r4"/>
    <property type="match status" value="1"/>
</dbReference>
<dbReference type="InterPro" id="IPR013325">
    <property type="entry name" value="RNA_pol_sigma_r2"/>
</dbReference>
<feature type="domain" description="RNA polymerase sigma factor 70 region 4 type 2" evidence="5">
    <location>
        <begin position="169"/>
        <end position="222"/>
    </location>
</feature>
<dbReference type="SUPFAM" id="SSF88946">
    <property type="entry name" value="Sigma2 domain of RNA polymerase sigma factors"/>
    <property type="match status" value="1"/>
</dbReference>
<dbReference type="InterPro" id="IPR013324">
    <property type="entry name" value="RNA_pol_sigma_r3/r4-like"/>
</dbReference>
<evidence type="ECO:0000256" key="3">
    <source>
        <dbReference type="ARBA" id="ARBA00023082"/>
    </source>
</evidence>
<dbReference type="AlphaFoldDB" id="A0A3N0VJX4"/>
<dbReference type="GO" id="GO:0003677">
    <property type="term" value="F:DNA binding"/>
    <property type="evidence" value="ECO:0007669"/>
    <property type="project" value="InterPro"/>
</dbReference>
<keyword evidence="7" id="KW-1185">Reference proteome</keyword>
<name>A0A3N0VJX4_9GAMM</name>
<dbReference type="Gene3D" id="1.10.10.10">
    <property type="entry name" value="Winged helix-like DNA-binding domain superfamily/Winged helix DNA-binding domain"/>
    <property type="match status" value="1"/>
</dbReference>
<comment type="caution">
    <text evidence="6">The sequence shown here is derived from an EMBL/GenBank/DDBJ whole genome shotgun (WGS) entry which is preliminary data.</text>
</comment>
<evidence type="ECO:0000256" key="2">
    <source>
        <dbReference type="ARBA" id="ARBA00023015"/>
    </source>
</evidence>
<dbReference type="GO" id="GO:0006352">
    <property type="term" value="P:DNA-templated transcription initiation"/>
    <property type="evidence" value="ECO:0007669"/>
    <property type="project" value="InterPro"/>
</dbReference>
<dbReference type="InterPro" id="IPR036388">
    <property type="entry name" value="WH-like_DNA-bd_sf"/>
</dbReference>
<evidence type="ECO:0000256" key="1">
    <source>
        <dbReference type="ARBA" id="ARBA00010641"/>
    </source>
</evidence>
<dbReference type="Proteomes" id="UP000282106">
    <property type="component" value="Unassembled WGS sequence"/>
</dbReference>
<dbReference type="InterPro" id="IPR013249">
    <property type="entry name" value="RNA_pol_sigma70_r4_t2"/>
</dbReference>
<gene>
    <name evidence="6" type="ORF">ED208_00565</name>
</gene>
<dbReference type="GO" id="GO:0016987">
    <property type="term" value="F:sigma factor activity"/>
    <property type="evidence" value="ECO:0007669"/>
    <property type="project" value="UniProtKB-KW"/>
</dbReference>
<dbReference type="GO" id="GO:0003899">
    <property type="term" value="F:DNA-directed RNA polymerase activity"/>
    <property type="evidence" value="ECO:0007669"/>
    <property type="project" value="UniProtKB-EC"/>
</dbReference>
<comment type="similarity">
    <text evidence="1">Belongs to the sigma-70 factor family. ECF subfamily.</text>
</comment>
<dbReference type="InParanoid" id="A0A3N0VJX4"/>